<reference evidence="2" key="1">
    <citation type="submission" date="2022-06" db="EMBL/GenBank/DDBJ databases">
        <title>Draft genome sequences of Pragia fontium str. JCM24417.</title>
        <authorList>
            <person name="Wakabayashi Y."/>
            <person name="Kojima K."/>
        </authorList>
    </citation>
    <scope>NUCLEOTIDE SEQUENCE</scope>
    <source>
        <strain evidence="2">JCM 24417</strain>
    </source>
</reference>
<feature type="domain" description="Dit-like phage tail protein N-terminal" evidence="1">
    <location>
        <begin position="33"/>
        <end position="224"/>
    </location>
</feature>
<evidence type="ECO:0000259" key="1">
    <source>
        <dbReference type="Pfam" id="PF21821"/>
    </source>
</evidence>
<dbReference type="InterPro" id="IPR048494">
    <property type="entry name" value="Dit-like_N"/>
</dbReference>
<organism evidence="2 3">
    <name type="scientific">Pragia fontium</name>
    <dbReference type="NCBI Taxonomy" id="82985"/>
    <lineage>
        <taxon>Bacteria</taxon>
        <taxon>Pseudomonadati</taxon>
        <taxon>Pseudomonadota</taxon>
        <taxon>Gammaproteobacteria</taxon>
        <taxon>Enterobacterales</taxon>
        <taxon>Budviciaceae</taxon>
        <taxon>Pragia</taxon>
    </lineage>
</organism>
<sequence>MPISNKRGKSRASISNQEQRVSLYNRRVGHLTLDVTKSEQHGSQLKITENPIEFGASVTDHSMVTPISISISGLVVDYDSEQEAFSNTASPTIRGNKDFVNDVSIPGLKNRTDYAEKLCQKRIKKNASLNNDSAKEAKHAITPWSPDNSQAWLKDRSVKSNRIERIYDDFLALQKLGQTIEITTGIKHYKNMLIESLSVSQNSEGFADFSITAREVFIVQSKVINGVGIILKNEKQLSGRAASQGCAKTSVGSVDPK</sequence>
<comment type="caution">
    <text evidence="2">The sequence shown here is derived from an EMBL/GenBank/DDBJ whole genome shotgun (WGS) entry which is preliminary data.</text>
</comment>
<evidence type="ECO:0000313" key="3">
    <source>
        <dbReference type="Proteomes" id="UP001059610"/>
    </source>
</evidence>
<gene>
    <name evidence="2" type="ORF">SOASR032_08550</name>
</gene>
<dbReference type="RefSeq" id="WP_261821615.1">
    <property type="nucleotide sequence ID" value="NZ_BRLJ01000002.1"/>
</dbReference>
<dbReference type="Pfam" id="PF21821">
    <property type="entry name" value="Dit_like"/>
    <property type="match status" value="1"/>
</dbReference>
<accession>A0ABQ5LF97</accession>
<dbReference type="EMBL" id="BRLJ01000002">
    <property type="protein sequence ID" value="GKX62286.1"/>
    <property type="molecule type" value="Genomic_DNA"/>
</dbReference>
<evidence type="ECO:0000313" key="2">
    <source>
        <dbReference type="EMBL" id="GKX62286.1"/>
    </source>
</evidence>
<proteinExistence type="predicted"/>
<name>A0ABQ5LF97_9GAMM</name>
<dbReference type="Proteomes" id="UP001059610">
    <property type="component" value="Unassembled WGS sequence"/>
</dbReference>
<protein>
    <recommendedName>
        <fullName evidence="1">Dit-like phage tail protein N-terminal domain-containing protein</fullName>
    </recommendedName>
</protein>
<keyword evidence="3" id="KW-1185">Reference proteome</keyword>